<sequence>MKAVSYSAYGGPEQLTYGDRPEPKLGPDSVLVRVQASSVNPVDWKLLAGDLDGTMYVDFPAIIGWDLAGVVVRPGPAAPEFAAGDEVIGYLRMDTVGRGTFAELVDAPVRALARKPRNLTWAEAGSLPLAGLAAYQCLKTVAAGEEDTVLMLNGSGGVGTLGIQIARAFGARVIATSGERHHDLLRSLGAEPVAYGEGLADRVSAVAPEGIDALVDFGGGQDWLSAQALLQDPDRLASLVDPAVNGRGGQYVYVRPDGLELQILCDLAEAGLLRPVLAAEYPLERAAEAVRLSIQGHTAGKIAVTVP</sequence>
<dbReference type="SUPFAM" id="SSF50129">
    <property type="entry name" value="GroES-like"/>
    <property type="match status" value="1"/>
</dbReference>
<dbReference type="InterPro" id="IPR052733">
    <property type="entry name" value="Chloroplast_QOR"/>
</dbReference>
<proteinExistence type="predicted"/>
<gene>
    <name evidence="2" type="ORF">BN1051_00153</name>
</gene>
<dbReference type="Pfam" id="PF08240">
    <property type="entry name" value="ADH_N"/>
    <property type="match status" value="1"/>
</dbReference>
<dbReference type="EMBL" id="LN483070">
    <property type="protein sequence ID" value="CEA06829.1"/>
    <property type="molecule type" value="Genomic_DNA"/>
</dbReference>
<dbReference type="Pfam" id="PF13602">
    <property type="entry name" value="ADH_zinc_N_2"/>
    <property type="match status" value="1"/>
</dbReference>
<dbReference type="PANTHER" id="PTHR44013:SF1">
    <property type="entry name" value="ZINC-TYPE ALCOHOL DEHYDROGENASE-LIKE PROTEIN C16A3.02C"/>
    <property type="match status" value="1"/>
</dbReference>
<dbReference type="InterPro" id="IPR013154">
    <property type="entry name" value="ADH-like_N"/>
</dbReference>
<organism evidence="2">
    <name type="scientific">Arthrobacter saudimassiliensis</name>
    <dbReference type="NCBI Taxonomy" id="1461584"/>
    <lineage>
        <taxon>Bacteria</taxon>
        <taxon>Bacillati</taxon>
        <taxon>Actinomycetota</taxon>
        <taxon>Actinomycetes</taxon>
        <taxon>Micrococcales</taxon>
        <taxon>Micrococcaceae</taxon>
        <taxon>Arthrobacter</taxon>
    </lineage>
</organism>
<evidence type="ECO:0000313" key="2">
    <source>
        <dbReference type="EMBL" id="CEA06829.1"/>
    </source>
</evidence>
<dbReference type="PATRIC" id="fig|1461584.3.peg.149"/>
<dbReference type="InterPro" id="IPR011032">
    <property type="entry name" value="GroES-like_sf"/>
</dbReference>
<dbReference type="SUPFAM" id="SSF51735">
    <property type="entry name" value="NAD(P)-binding Rossmann-fold domains"/>
    <property type="match status" value="1"/>
</dbReference>
<dbReference type="InterPro" id="IPR036291">
    <property type="entry name" value="NAD(P)-bd_dom_sf"/>
</dbReference>
<accession>A0A078MKP5</accession>
<dbReference type="Gene3D" id="3.40.50.720">
    <property type="entry name" value="NAD(P)-binding Rossmann-like Domain"/>
    <property type="match status" value="1"/>
</dbReference>
<dbReference type="SMART" id="SM00829">
    <property type="entry name" value="PKS_ER"/>
    <property type="match status" value="1"/>
</dbReference>
<dbReference type="CDD" id="cd05289">
    <property type="entry name" value="MDR_like_2"/>
    <property type="match status" value="1"/>
</dbReference>
<protein>
    <submittedName>
        <fullName evidence="2">Zinc-type alcohol dehydrogenase-like protein</fullName>
    </submittedName>
</protein>
<dbReference type="GO" id="GO:0016491">
    <property type="term" value="F:oxidoreductase activity"/>
    <property type="evidence" value="ECO:0007669"/>
    <property type="project" value="InterPro"/>
</dbReference>
<reference evidence="2" key="1">
    <citation type="submission" date="2014-07" db="EMBL/GenBank/DDBJ databases">
        <authorList>
            <person name="Urmite Genomes Urmite Genomes"/>
        </authorList>
    </citation>
    <scope>NUCLEOTIDE SEQUENCE</scope>
    <source>
        <strain evidence="2">11W110_air</strain>
    </source>
</reference>
<dbReference type="PANTHER" id="PTHR44013">
    <property type="entry name" value="ZINC-TYPE ALCOHOL DEHYDROGENASE-LIKE PROTEIN C16A3.02C"/>
    <property type="match status" value="1"/>
</dbReference>
<name>A0A078MKP5_9MICC</name>
<evidence type="ECO:0000259" key="1">
    <source>
        <dbReference type="SMART" id="SM00829"/>
    </source>
</evidence>
<dbReference type="AlphaFoldDB" id="A0A078MKP5"/>
<dbReference type="Gene3D" id="3.90.180.10">
    <property type="entry name" value="Medium-chain alcohol dehydrogenases, catalytic domain"/>
    <property type="match status" value="1"/>
</dbReference>
<dbReference type="InterPro" id="IPR020843">
    <property type="entry name" value="ER"/>
</dbReference>
<feature type="domain" description="Enoyl reductase (ER)" evidence="1">
    <location>
        <begin position="10"/>
        <end position="304"/>
    </location>
</feature>